<evidence type="ECO:0000313" key="5">
    <source>
        <dbReference type="EMBL" id="AWB91294.1"/>
    </source>
</evidence>
<evidence type="ECO:0000256" key="1">
    <source>
        <dbReference type="ARBA" id="ARBA00006534"/>
    </source>
</evidence>
<dbReference type="InterPro" id="IPR029062">
    <property type="entry name" value="Class_I_gatase-like"/>
</dbReference>
<dbReference type="SUPFAM" id="SSF52317">
    <property type="entry name" value="Class I glutamine amidotransferase-like"/>
    <property type="match status" value="1"/>
</dbReference>
<dbReference type="KEGG" id="aez:C3E78_03125"/>
<dbReference type="GO" id="GO:0006508">
    <property type="term" value="P:proteolysis"/>
    <property type="evidence" value="ECO:0007669"/>
    <property type="project" value="UniProtKB-KW"/>
</dbReference>
<organism evidence="5 6">
    <name type="scientific">Aeromicrobium chenweiae</name>
    <dbReference type="NCBI Taxonomy" id="2079793"/>
    <lineage>
        <taxon>Bacteria</taxon>
        <taxon>Bacillati</taxon>
        <taxon>Actinomycetota</taxon>
        <taxon>Actinomycetes</taxon>
        <taxon>Propionibacteriales</taxon>
        <taxon>Nocardioidaceae</taxon>
        <taxon>Aeromicrobium</taxon>
    </lineage>
</organism>
<dbReference type="PANTHER" id="PTHR20842">
    <property type="entry name" value="PROTEASE S51 ALPHA-ASPARTYL DIPEPTIDASE"/>
    <property type="match status" value="1"/>
</dbReference>
<evidence type="ECO:0000313" key="6">
    <source>
        <dbReference type="Proteomes" id="UP000244384"/>
    </source>
</evidence>
<protein>
    <submittedName>
        <fullName evidence="5">Peptidase E</fullName>
    </submittedName>
</protein>
<keyword evidence="2" id="KW-0645">Protease</keyword>
<evidence type="ECO:0000256" key="4">
    <source>
        <dbReference type="ARBA" id="ARBA00022825"/>
    </source>
</evidence>
<dbReference type="Pfam" id="PF03575">
    <property type="entry name" value="Peptidase_S51"/>
    <property type="match status" value="1"/>
</dbReference>
<dbReference type="OrthoDB" id="9778515at2"/>
<dbReference type="AlphaFoldDB" id="A0A2S0WJ30"/>
<dbReference type="PANTHER" id="PTHR20842:SF0">
    <property type="entry name" value="ALPHA-ASPARTYL DIPEPTIDASE"/>
    <property type="match status" value="1"/>
</dbReference>
<evidence type="ECO:0000256" key="3">
    <source>
        <dbReference type="ARBA" id="ARBA00022801"/>
    </source>
</evidence>
<sequence>MLGTILTLGGGGFSMSDDGTSALDDFLLELTGKNRPRVCFVPTASGDADTYSQQFETSFAGRAETSVLSLFCHDPWGYSDPTMLLDQDVVYVGGGSTANLLAVWRLHGLPDLLVEAAAQGVILAGISAGMNCWFEGSSTDSFGPLAPLTDGLGFISATSCPHYLGEPGRRGQYMDWVADGTLGAGYAVDDYAGLLFRDGKLVEAVAERTGRHAFRVERDGTDRAVEIEIPLRMLS</sequence>
<dbReference type="CDD" id="cd03146">
    <property type="entry name" value="GAT1_Peptidase_E"/>
    <property type="match status" value="1"/>
</dbReference>
<dbReference type="Proteomes" id="UP000244384">
    <property type="component" value="Chromosome"/>
</dbReference>
<keyword evidence="3" id="KW-0378">Hydrolase</keyword>
<dbReference type="Gene3D" id="3.40.50.880">
    <property type="match status" value="1"/>
</dbReference>
<dbReference type="EMBL" id="CP026952">
    <property type="protein sequence ID" value="AWB91294.1"/>
    <property type="molecule type" value="Genomic_DNA"/>
</dbReference>
<gene>
    <name evidence="5" type="ORF">C3E78_03125</name>
</gene>
<accession>A0A5F2EQB9</accession>
<comment type="similarity">
    <text evidence="1">Belongs to the peptidase S51 family.</text>
</comment>
<keyword evidence="4" id="KW-0720">Serine protease</keyword>
<proteinExistence type="inferred from homology"/>
<keyword evidence="6" id="KW-1185">Reference proteome</keyword>
<reference evidence="6" key="1">
    <citation type="submission" date="2018-01" db="EMBL/GenBank/DDBJ databases">
        <authorList>
            <person name="Li J."/>
        </authorList>
    </citation>
    <scope>NUCLEOTIDE SEQUENCE [LARGE SCALE GENOMIC DNA]</scope>
    <source>
        <strain evidence="6">592</strain>
    </source>
</reference>
<evidence type="ECO:0000256" key="2">
    <source>
        <dbReference type="ARBA" id="ARBA00022670"/>
    </source>
</evidence>
<name>A0A2S0WJ30_9ACTN</name>
<dbReference type="InterPro" id="IPR005320">
    <property type="entry name" value="Peptidase_S51"/>
</dbReference>
<dbReference type="RefSeq" id="WP_108576940.1">
    <property type="nucleotide sequence ID" value="NZ_CP026952.1"/>
</dbReference>
<dbReference type="GO" id="GO:0008236">
    <property type="term" value="F:serine-type peptidase activity"/>
    <property type="evidence" value="ECO:0007669"/>
    <property type="project" value="UniProtKB-KW"/>
</dbReference>
<accession>A0A2S0WJ30</accession>